<evidence type="ECO:0000256" key="1">
    <source>
        <dbReference type="SAM" id="Phobius"/>
    </source>
</evidence>
<gene>
    <name evidence="2" type="ORF">PY06697</name>
</gene>
<dbReference type="Proteomes" id="UP000008553">
    <property type="component" value="Unassembled WGS sequence"/>
</dbReference>
<accession>Q7RA11</accession>
<dbReference type="EMBL" id="AABL01002305">
    <property type="protein sequence ID" value="EAA18960.1"/>
    <property type="molecule type" value="Genomic_DNA"/>
</dbReference>
<evidence type="ECO:0000313" key="2">
    <source>
        <dbReference type="EMBL" id="EAA18960.1"/>
    </source>
</evidence>
<reference evidence="2 3" key="1">
    <citation type="journal article" date="2002" name="Nature">
        <title>Genome sequence and comparative analysis of the model rodent malaria parasite Plasmodium yoelii yoelii.</title>
        <authorList>
            <person name="Carlton J.M."/>
            <person name="Angiuoli S.V."/>
            <person name="Suh B.B."/>
            <person name="Kooij T.W."/>
            <person name="Pertea M."/>
            <person name="Silva J.C."/>
            <person name="Ermolaeva M.D."/>
            <person name="Allen J.E."/>
            <person name="Selengut J.D."/>
            <person name="Koo H.L."/>
            <person name="Peterson J.D."/>
            <person name="Pop M."/>
            <person name="Kosack D.S."/>
            <person name="Shumway M.F."/>
            <person name="Bidwell S.L."/>
            <person name="Shallom S.J."/>
            <person name="van Aken S.E."/>
            <person name="Riedmuller S.B."/>
            <person name="Feldblyum T.V."/>
            <person name="Cho J.K."/>
            <person name="Quackenbush J."/>
            <person name="Sedegah M."/>
            <person name="Shoaibi A."/>
            <person name="Cummings L.M."/>
            <person name="Florens L."/>
            <person name="Yates J.R."/>
            <person name="Raine J.D."/>
            <person name="Sinden R.E."/>
            <person name="Harris M.A."/>
            <person name="Cunningham D.A."/>
            <person name="Preiser P.R."/>
            <person name="Bergman L.W."/>
            <person name="Vaidya A.B."/>
            <person name="van Lin L.H."/>
            <person name="Janse C.J."/>
            <person name="Waters A.P."/>
            <person name="Smith H.O."/>
            <person name="White O.R."/>
            <person name="Salzberg S.L."/>
            <person name="Venter J.C."/>
            <person name="Fraser C.M."/>
            <person name="Hoffman S.L."/>
            <person name="Gardner M.J."/>
            <person name="Carucci D.J."/>
        </authorList>
    </citation>
    <scope>NUCLEOTIDE SEQUENCE [LARGE SCALE GENOMIC DNA]</scope>
    <source>
        <strain evidence="2 3">17XNL</strain>
    </source>
</reference>
<name>Q7RA11_PLAYO</name>
<organism evidence="2 3">
    <name type="scientific">Plasmodium yoelii yoelii</name>
    <dbReference type="NCBI Taxonomy" id="73239"/>
    <lineage>
        <taxon>Eukaryota</taxon>
        <taxon>Sar</taxon>
        <taxon>Alveolata</taxon>
        <taxon>Apicomplexa</taxon>
        <taxon>Aconoidasida</taxon>
        <taxon>Haemosporida</taxon>
        <taxon>Plasmodiidae</taxon>
        <taxon>Plasmodium</taxon>
        <taxon>Plasmodium (Vinckeia)</taxon>
    </lineage>
</organism>
<feature type="transmembrane region" description="Helical" evidence="1">
    <location>
        <begin position="44"/>
        <end position="60"/>
    </location>
</feature>
<evidence type="ECO:0000313" key="3">
    <source>
        <dbReference type="Proteomes" id="UP000008553"/>
    </source>
</evidence>
<keyword evidence="1" id="KW-1133">Transmembrane helix</keyword>
<comment type="caution">
    <text evidence="2">The sequence shown here is derived from an EMBL/GenBank/DDBJ whole genome shotgun (WGS) entry which is preliminary data.</text>
</comment>
<keyword evidence="1" id="KW-0812">Transmembrane</keyword>
<keyword evidence="3" id="KW-1185">Reference proteome</keyword>
<sequence>MKKAKYVPSNVVQINKYIYIYIYIHAHTVKLIPFFINISTNYNWIPFCFYLINIYIKKIIKLQYVINKMVYSLQI</sequence>
<dbReference type="InParanoid" id="Q7RA11"/>
<dbReference type="AlphaFoldDB" id="Q7RA11"/>
<proteinExistence type="predicted"/>
<protein>
    <submittedName>
        <fullName evidence="2">Uncharacterized protein</fullName>
    </submittedName>
</protein>
<dbReference type="PaxDb" id="73239-Q7RA11"/>
<keyword evidence="1" id="KW-0472">Membrane</keyword>